<dbReference type="InterPro" id="IPR015064">
    <property type="entry name" value="Sda"/>
</dbReference>
<proteinExistence type="predicted"/>
<dbReference type="Pfam" id="PF08970">
    <property type="entry name" value="Sda"/>
    <property type="match status" value="1"/>
</dbReference>
<evidence type="ECO:0000313" key="1">
    <source>
        <dbReference type="EMBL" id="NOU92807.1"/>
    </source>
</evidence>
<gene>
    <name evidence="1" type="ORF">GC093_06120</name>
</gene>
<sequence>MRLMSNEILIDSYFKALNLKLEAEFIELLLEEIRRRKLNLEYYGNNEAQVS</sequence>
<comment type="caution">
    <text evidence="1">The sequence shown here is derived from an EMBL/GenBank/DDBJ whole genome shotgun (WGS) entry which is preliminary data.</text>
</comment>
<reference evidence="1" key="1">
    <citation type="submission" date="2019-10" db="EMBL/GenBank/DDBJ databases">
        <title>Description of Paenibacillus glebae sp. nov.</title>
        <authorList>
            <person name="Carlier A."/>
            <person name="Qi S."/>
        </authorList>
    </citation>
    <scope>NUCLEOTIDE SEQUENCE</scope>
    <source>
        <strain evidence="1">LMG 31456</strain>
    </source>
</reference>
<dbReference type="Proteomes" id="UP000641588">
    <property type="component" value="Unassembled WGS sequence"/>
</dbReference>
<dbReference type="Gene3D" id="1.10.287.1100">
    <property type="entry name" value="Sporulation inhibitor A"/>
    <property type="match status" value="1"/>
</dbReference>
<organism evidence="1 2">
    <name type="scientific">Paenibacillus foliorum</name>
    <dbReference type="NCBI Taxonomy" id="2654974"/>
    <lineage>
        <taxon>Bacteria</taxon>
        <taxon>Bacillati</taxon>
        <taxon>Bacillota</taxon>
        <taxon>Bacilli</taxon>
        <taxon>Bacillales</taxon>
        <taxon>Paenibacillaceae</taxon>
        <taxon>Paenibacillus</taxon>
    </lineage>
</organism>
<dbReference type="SUPFAM" id="SSF100985">
    <property type="entry name" value="Sporulation inhibitor Sda"/>
    <property type="match status" value="1"/>
</dbReference>
<keyword evidence="2" id="KW-1185">Reference proteome</keyword>
<name>A0A972GS30_9BACL</name>
<dbReference type="InterPro" id="IPR036916">
    <property type="entry name" value="Sda_sf"/>
</dbReference>
<dbReference type="EMBL" id="WHOD01000022">
    <property type="protein sequence ID" value="NOU92807.1"/>
    <property type="molecule type" value="Genomic_DNA"/>
</dbReference>
<protein>
    <submittedName>
        <fullName evidence="1">Sporulation histidine kinase inhibitor Sda</fullName>
    </submittedName>
</protein>
<accession>A0A972GS30</accession>
<dbReference type="AlphaFoldDB" id="A0A972GS30"/>
<evidence type="ECO:0000313" key="2">
    <source>
        <dbReference type="Proteomes" id="UP000641588"/>
    </source>
</evidence>